<dbReference type="EMBL" id="CP002444">
    <property type="protein sequence ID" value="ADU97303.1"/>
    <property type="molecule type" value="Genomic_DNA"/>
</dbReference>
<dbReference type="RefSeq" id="WP_013538089.1">
    <property type="nucleotide sequence ID" value="NC_014926.1"/>
</dbReference>
<sequence length="46" mass="5570">MTEYRKILEAWIEYLELEKLHNLKIDASKLSEEKRKKTYKLEAISS</sequence>
<dbReference type="AlphaFoldDB" id="E8T3P6"/>
<dbReference type="KEGG" id="tam:Theam_1340"/>
<accession>E8T3P6</accession>
<dbReference type="HOGENOM" id="CLU_3190078_0_0_0"/>
<evidence type="ECO:0000313" key="2">
    <source>
        <dbReference type="Proteomes" id="UP000006362"/>
    </source>
</evidence>
<evidence type="ECO:0000313" key="1">
    <source>
        <dbReference type="EMBL" id="ADU97303.1"/>
    </source>
</evidence>
<keyword evidence="2" id="KW-1185">Reference proteome</keyword>
<organism evidence="1 2">
    <name type="scientific">Thermovibrio ammonificans (strain DSM 15698 / JCM 12110 / HB-1)</name>
    <dbReference type="NCBI Taxonomy" id="648996"/>
    <lineage>
        <taxon>Bacteria</taxon>
        <taxon>Pseudomonadati</taxon>
        <taxon>Aquificota</taxon>
        <taxon>Aquificia</taxon>
        <taxon>Desulfurobacteriales</taxon>
        <taxon>Desulfurobacteriaceae</taxon>
        <taxon>Thermovibrio</taxon>
    </lineage>
</organism>
<gene>
    <name evidence="1" type="ordered locus">Theam_1340</name>
</gene>
<protein>
    <submittedName>
        <fullName evidence="1">Uncharacterized protein</fullName>
    </submittedName>
</protein>
<proteinExistence type="predicted"/>
<dbReference type="Proteomes" id="UP000006362">
    <property type="component" value="Chromosome"/>
</dbReference>
<name>E8T3P6_THEA1</name>
<reference evidence="1" key="1">
    <citation type="submission" date="2011-01" db="EMBL/GenBank/DDBJ databases">
        <title>Complete sequence of chromosome of Thermovibrio ammonificans HB-1.</title>
        <authorList>
            <consortium name="US DOE Joint Genome Institute"/>
            <person name="Lucas S."/>
            <person name="Copeland A."/>
            <person name="Lapidus A."/>
            <person name="Cheng J.-F."/>
            <person name="Goodwin L."/>
            <person name="Pitluck S."/>
            <person name="Davenport K."/>
            <person name="Detter J.C."/>
            <person name="Han C."/>
            <person name="Tapia R."/>
            <person name="Land M."/>
            <person name="Hauser L."/>
            <person name="Kyrpides N."/>
            <person name="Ivanova N."/>
            <person name="Ovchinnikova G."/>
            <person name="Vetriani C."/>
            <person name="Woyke T."/>
        </authorList>
    </citation>
    <scope>NUCLEOTIDE SEQUENCE [LARGE SCALE GENOMIC DNA]</scope>
    <source>
        <strain evidence="1">HB-1</strain>
    </source>
</reference>
<dbReference type="STRING" id="648996.Theam_1340"/>